<proteinExistence type="predicted"/>
<dbReference type="OrthoDB" id="9790710at2"/>
<keyword evidence="2 4" id="KW-0808">Transferase</keyword>
<dbReference type="GO" id="GO:0016757">
    <property type="term" value="F:glycosyltransferase activity"/>
    <property type="evidence" value="ECO:0007669"/>
    <property type="project" value="UniProtKB-KW"/>
</dbReference>
<dbReference type="Proteomes" id="UP000267223">
    <property type="component" value="Unassembled WGS sequence"/>
</dbReference>
<evidence type="ECO:0000256" key="1">
    <source>
        <dbReference type="ARBA" id="ARBA00022676"/>
    </source>
</evidence>
<protein>
    <submittedName>
        <fullName evidence="4">Glycosyltransferase</fullName>
    </submittedName>
</protein>
<dbReference type="RefSeq" id="WP_123122582.1">
    <property type="nucleotide sequence ID" value="NZ_RJJR01000026.1"/>
</dbReference>
<gene>
    <name evidence="4" type="ORF">EFY79_20240</name>
</gene>
<dbReference type="EMBL" id="RJJR01000026">
    <property type="protein sequence ID" value="RNI32166.1"/>
    <property type="molecule type" value="Genomic_DNA"/>
</dbReference>
<evidence type="ECO:0000259" key="3">
    <source>
        <dbReference type="Pfam" id="PF00534"/>
    </source>
</evidence>
<dbReference type="Pfam" id="PF00534">
    <property type="entry name" value="Glycos_transf_1"/>
    <property type="match status" value="1"/>
</dbReference>
<sequence>MTKIFITIPWFLPAFKAGGPVQSVANLVKEFHEGVEFLIFCGDVDLNGAELQNITANQWTQFNDHTRVWYAGPEKISDTLVKLVEKEKPDLLFIIGMFSWHYNIVPLMFCKGTKKILSTRGMLHPGALAQKKWKKRAYLQLFKLLEYHYKVSFHATDKEEAGFIRNFFGEVARVFVAGNFPNKLSPLPVPPKEKNSLILTTIALISPMKNVRLVLEALGSVTAEVQYDIYGPVKDEEYWEACREKIKLLPSNIKVTYKNALEPANIIGALQESHVFILPSKSENFGHAIVEALSAGRPVITSHFTPWKNLKEQLAGINVSIEGTEELSHAISFFAAMDQEEMEEWGRGATQYSQKSIDVKKIKEDYGKMFSHLSS</sequence>
<keyword evidence="5" id="KW-1185">Reference proteome</keyword>
<organism evidence="4 5">
    <name type="scientific">Hanamia caeni</name>
    <dbReference type="NCBI Taxonomy" id="2294116"/>
    <lineage>
        <taxon>Bacteria</taxon>
        <taxon>Pseudomonadati</taxon>
        <taxon>Bacteroidota</taxon>
        <taxon>Chitinophagia</taxon>
        <taxon>Chitinophagales</taxon>
        <taxon>Chitinophagaceae</taxon>
        <taxon>Hanamia</taxon>
    </lineage>
</organism>
<dbReference type="PANTHER" id="PTHR12526">
    <property type="entry name" value="GLYCOSYLTRANSFERASE"/>
    <property type="match status" value="1"/>
</dbReference>
<accession>A0A3M9N354</accession>
<dbReference type="Gene3D" id="3.40.50.2000">
    <property type="entry name" value="Glycogen Phosphorylase B"/>
    <property type="match status" value="1"/>
</dbReference>
<evidence type="ECO:0000313" key="5">
    <source>
        <dbReference type="Proteomes" id="UP000267223"/>
    </source>
</evidence>
<dbReference type="AlphaFoldDB" id="A0A3M9N354"/>
<name>A0A3M9N354_9BACT</name>
<comment type="caution">
    <text evidence="4">The sequence shown here is derived from an EMBL/GenBank/DDBJ whole genome shotgun (WGS) entry which is preliminary data.</text>
</comment>
<dbReference type="PANTHER" id="PTHR12526:SF629">
    <property type="entry name" value="TEICHURONIC ACID BIOSYNTHESIS GLYCOSYLTRANSFERASE TUAH-RELATED"/>
    <property type="match status" value="1"/>
</dbReference>
<evidence type="ECO:0000313" key="4">
    <source>
        <dbReference type="EMBL" id="RNI32166.1"/>
    </source>
</evidence>
<keyword evidence="1" id="KW-0328">Glycosyltransferase</keyword>
<reference evidence="4 5" key="1">
    <citation type="submission" date="2018-11" db="EMBL/GenBank/DDBJ databases">
        <title>Draft genome sequence of Ferruginibacter sp. BO-59.</title>
        <authorList>
            <person name="Im W.T."/>
        </authorList>
    </citation>
    <scope>NUCLEOTIDE SEQUENCE [LARGE SCALE GENOMIC DNA]</scope>
    <source>
        <strain evidence="4 5">BO-59</strain>
    </source>
</reference>
<dbReference type="SUPFAM" id="SSF53756">
    <property type="entry name" value="UDP-Glycosyltransferase/glycogen phosphorylase"/>
    <property type="match status" value="1"/>
</dbReference>
<feature type="domain" description="Glycosyl transferase family 1" evidence="3">
    <location>
        <begin position="191"/>
        <end position="347"/>
    </location>
</feature>
<evidence type="ECO:0000256" key="2">
    <source>
        <dbReference type="ARBA" id="ARBA00022679"/>
    </source>
</evidence>
<dbReference type="InterPro" id="IPR001296">
    <property type="entry name" value="Glyco_trans_1"/>
</dbReference>